<feature type="compositionally biased region" description="Low complexity" evidence="1">
    <location>
        <begin position="152"/>
        <end position="173"/>
    </location>
</feature>
<dbReference type="RefSeq" id="WP_209526749.1">
    <property type="nucleotide sequence ID" value="NZ_JAEEGA010000005.1"/>
</dbReference>
<protein>
    <submittedName>
        <fullName evidence="4">Helix-turn-helix domain-containing protein</fullName>
    </submittedName>
</protein>
<evidence type="ECO:0000259" key="3">
    <source>
        <dbReference type="SMART" id="SM00530"/>
    </source>
</evidence>
<dbReference type="PANTHER" id="PTHR34475:SF1">
    <property type="entry name" value="CYTOSKELETON PROTEIN RODZ"/>
    <property type="match status" value="1"/>
</dbReference>
<dbReference type="InterPro" id="IPR001387">
    <property type="entry name" value="Cro/C1-type_HTH"/>
</dbReference>
<evidence type="ECO:0000256" key="1">
    <source>
        <dbReference type="SAM" id="MobiDB-lite"/>
    </source>
</evidence>
<feature type="domain" description="HTH cro/C1-type" evidence="3">
    <location>
        <begin position="7"/>
        <end position="68"/>
    </location>
</feature>
<accession>A0A940PAF0</accession>
<keyword evidence="2" id="KW-0472">Membrane</keyword>
<evidence type="ECO:0000313" key="5">
    <source>
        <dbReference type="Proteomes" id="UP000674938"/>
    </source>
</evidence>
<keyword evidence="5" id="KW-1185">Reference proteome</keyword>
<feature type="region of interest" description="Disordered" evidence="1">
    <location>
        <begin position="144"/>
        <end position="178"/>
    </location>
</feature>
<keyword evidence="2" id="KW-1133">Transmembrane helix</keyword>
<name>A0A940PAF0_9ENTE</name>
<proteinExistence type="predicted"/>
<dbReference type="Proteomes" id="UP000674938">
    <property type="component" value="Unassembled WGS sequence"/>
</dbReference>
<evidence type="ECO:0000256" key="2">
    <source>
        <dbReference type="SAM" id="Phobius"/>
    </source>
</evidence>
<reference evidence="4" key="1">
    <citation type="submission" date="2020-12" db="EMBL/GenBank/DDBJ databases">
        <title>Vagococcus allomyrinae sp. nov. and Enterococcus lavae sp. nov., isolated from the larvae of Allomyrina dichotoma.</title>
        <authorList>
            <person name="Lee S.D."/>
        </authorList>
    </citation>
    <scope>NUCLEOTIDE SEQUENCE</scope>
    <source>
        <strain evidence="4">BWB3-3</strain>
    </source>
</reference>
<dbReference type="EMBL" id="JAEEGA010000005">
    <property type="protein sequence ID" value="MBP1041110.1"/>
    <property type="molecule type" value="Genomic_DNA"/>
</dbReference>
<dbReference type="PANTHER" id="PTHR34475">
    <property type="match status" value="1"/>
</dbReference>
<dbReference type="InterPro" id="IPR050400">
    <property type="entry name" value="Bact_Cytoskel_RodZ"/>
</dbReference>
<gene>
    <name evidence="4" type="ORF">I6N95_08850</name>
</gene>
<dbReference type="GO" id="GO:0003677">
    <property type="term" value="F:DNA binding"/>
    <property type="evidence" value="ECO:0007669"/>
    <property type="project" value="InterPro"/>
</dbReference>
<dbReference type="Pfam" id="PF13413">
    <property type="entry name" value="HTH_25"/>
    <property type="match status" value="1"/>
</dbReference>
<organism evidence="4 5">
    <name type="scientific">Vagococcus allomyrinae</name>
    <dbReference type="NCBI Taxonomy" id="2794353"/>
    <lineage>
        <taxon>Bacteria</taxon>
        <taxon>Bacillati</taxon>
        <taxon>Bacillota</taxon>
        <taxon>Bacilli</taxon>
        <taxon>Lactobacillales</taxon>
        <taxon>Enterococcaceae</taxon>
        <taxon>Vagococcus</taxon>
    </lineage>
</organism>
<dbReference type="CDD" id="cd00093">
    <property type="entry name" value="HTH_XRE"/>
    <property type="match status" value="1"/>
</dbReference>
<dbReference type="SMART" id="SM00530">
    <property type="entry name" value="HTH_XRE"/>
    <property type="match status" value="1"/>
</dbReference>
<keyword evidence="2" id="KW-0812">Transmembrane</keyword>
<dbReference type="InterPro" id="IPR025194">
    <property type="entry name" value="RodZ-like_C"/>
</dbReference>
<evidence type="ECO:0000313" key="4">
    <source>
        <dbReference type="EMBL" id="MBP1041110.1"/>
    </source>
</evidence>
<sequence length="292" mass="31648">MESIGEILKKARLAKGLTIDELQQITKIQKRYLEAIEENDYDQVPGTFYARSFIKQYANEVGVDGDYLVNRFDGKPTKNIKAPEVVRGSRSELYQGKHGNSRKGGVEGMIPMVLLFIVAALIIGGIGYLTLRENDKKNMIEKPKEVEVDQGSSESKSANSSTSSSESAESSTSESEKAEMDIVFDSEAGSDIAMTINGAKSPLTFEFEGINAACWIGMIVDGNYVYDYTLNPGETASTELPADQAAATLTLGASGNVKVKVNGQELNFNPNNTGSIKRDINLTINYGATAEN</sequence>
<dbReference type="Pfam" id="PF13464">
    <property type="entry name" value="RodZ_C"/>
    <property type="match status" value="1"/>
</dbReference>
<dbReference type="SUPFAM" id="SSF47413">
    <property type="entry name" value="lambda repressor-like DNA-binding domains"/>
    <property type="match status" value="1"/>
</dbReference>
<feature type="transmembrane region" description="Helical" evidence="2">
    <location>
        <begin position="109"/>
        <end position="131"/>
    </location>
</feature>
<dbReference type="InterPro" id="IPR010982">
    <property type="entry name" value="Lambda_DNA-bd_dom_sf"/>
</dbReference>
<dbReference type="AlphaFoldDB" id="A0A940PAF0"/>
<comment type="caution">
    <text evidence="4">The sequence shown here is derived from an EMBL/GenBank/DDBJ whole genome shotgun (WGS) entry which is preliminary data.</text>
</comment>
<dbReference type="Gene3D" id="1.10.260.40">
    <property type="entry name" value="lambda repressor-like DNA-binding domains"/>
    <property type="match status" value="1"/>
</dbReference>